<evidence type="ECO:0000259" key="5">
    <source>
        <dbReference type="Pfam" id="PF00891"/>
    </source>
</evidence>
<evidence type="ECO:0000313" key="8">
    <source>
        <dbReference type="Proteomes" id="UP001589532"/>
    </source>
</evidence>
<dbReference type="GO" id="GO:0008168">
    <property type="term" value="F:methyltransferase activity"/>
    <property type="evidence" value="ECO:0007669"/>
    <property type="project" value="UniProtKB-KW"/>
</dbReference>
<dbReference type="SUPFAM" id="SSF53335">
    <property type="entry name" value="S-adenosyl-L-methionine-dependent methyltransferases"/>
    <property type="match status" value="1"/>
</dbReference>
<dbReference type="InterPro" id="IPR012967">
    <property type="entry name" value="COMT_dimerisation"/>
</dbReference>
<dbReference type="GO" id="GO:0032259">
    <property type="term" value="P:methylation"/>
    <property type="evidence" value="ECO:0007669"/>
    <property type="project" value="UniProtKB-KW"/>
</dbReference>
<dbReference type="PIRSF" id="PIRSF005739">
    <property type="entry name" value="O-mtase"/>
    <property type="match status" value="1"/>
</dbReference>
<name>A0ABV5S1N4_9ACTN</name>
<evidence type="ECO:0000259" key="6">
    <source>
        <dbReference type="Pfam" id="PF08100"/>
    </source>
</evidence>
<feature type="region of interest" description="Disordered" evidence="4">
    <location>
        <begin position="334"/>
        <end position="357"/>
    </location>
</feature>
<dbReference type="Gene3D" id="3.40.50.150">
    <property type="entry name" value="Vaccinia Virus protein VP39"/>
    <property type="match status" value="1"/>
</dbReference>
<dbReference type="InterPro" id="IPR001077">
    <property type="entry name" value="COMT_C"/>
</dbReference>
<dbReference type="Proteomes" id="UP001589532">
    <property type="component" value="Unassembled WGS sequence"/>
</dbReference>
<dbReference type="SUPFAM" id="SSF46785">
    <property type="entry name" value="Winged helix' DNA-binding domain"/>
    <property type="match status" value="1"/>
</dbReference>
<organism evidence="7 8">
    <name type="scientific">Nonomuraea helvata</name>
    <dbReference type="NCBI Taxonomy" id="37484"/>
    <lineage>
        <taxon>Bacteria</taxon>
        <taxon>Bacillati</taxon>
        <taxon>Actinomycetota</taxon>
        <taxon>Actinomycetes</taxon>
        <taxon>Streptosporangiales</taxon>
        <taxon>Streptosporangiaceae</taxon>
        <taxon>Nonomuraea</taxon>
    </lineage>
</organism>
<keyword evidence="2" id="KW-0808">Transferase</keyword>
<dbReference type="InterPro" id="IPR036390">
    <property type="entry name" value="WH_DNA-bd_sf"/>
</dbReference>
<keyword evidence="1 7" id="KW-0489">Methyltransferase</keyword>
<keyword evidence="8" id="KW-1185">Reference proteome</keyword>
<dbReference type="InterPro" id="IPR036388">
    <property type="entry name" value="WH-like_DNA-bd_sf"/>
</dbReference>
<dbReference type="InterPro" id="IPR029063">
    <property type="entry name" value="SAM-dependent_MTases_sf"/>
</dbReference>
<evidence type="ECO:0000256" key="2">
    <source>
        <dbReference type="ARBA" id="ARBA00022679"/>
    </source>
</evidence>
<dbReference type="Pfam" id="PF08100">
    <property type="entry name" value="Dimerisation"/>
    <property type="match status" value="1"/>
</dbReference>
<dbReference type="PROSITE" id="PS51683">
    <property type="entry name" value="SAM_OMT_II"/>
    <property type="match status" value="1"/>
</dbReference>
<dbReference type="Gene3D" id="1.10.10.10">
    <property type="entry name" value="Winged helix-like DNA-binding domain superfamily/Winged helix DNA-binding domain"/>
    <property type="match status" value="1"/>
</dbReference>
<evidence type="ECO:0000256" key="3">
    <source>
        <dbReference type="ARBA" id="ARBA00022691"/>
    </source>
</evidence>
<evidence type="ECO:0000256" key="1">
    <source>
        <dbReference type="ARBA" id="ARBA00022603"/>
    </source>
</evidence>
<dbReference type="Pfam" id="PF00891">
    <property type="entry name" value="Methyltransf_2"/>
    <property type="match status" value="1"/>
</dbReference>
<dbReference type="PANTHER" id="PTHR43712:SF2">
    <property type="entry name" value="O-METHYLTRANSFERASE CICE"/>
    <property type="match status" value="1"/>
</dbReference>
<reference evidence="7 8" key="1">
    <citation type="submission" date="2024-09" db="EMBL/GenBank/DDBJ databases">
        <authorList>
            <person name="Sun Q."/>
            <person name="Mori K."/>
        </authorList>
    </citation>
    <scope>NUCLEOTIDE SEQUENCE [LARGE SCALE GENOMIC DNA]</scope>
    <source>
        <strain evidence="7 8">JCM 3143</strain>
    </source>
</reference>
<feature type="domain" description="O-methyltransferase C-terminal" evidence="5">
    <location>
        <begin position="111"/>
        <end position="315"/>
    </location>
</feature>
<protein>
    <submittedName>
        <fullName evidence="7">Methyltransferase</fullName>
    </submittedName>
</protein>
<accession>A0ABV5S1N4</accession>
<dbReference type="EMBL" id="JBHMBW010000014">
    <property type="protein sequence ID" value="MFB9624968.1"/>
    <property type="molecule type" value="Genomic_DNA"/>
</dbReference>
<dbReference type="PANTHER" id="PTHR43712">
    <property type="entry name" value="PUTATIVE (AFU_ORTHOLOGUE AFUA_4G14580)-RELATED"/>
    <property type="match status" value="1"/>
</dbReference>
<evidence type="ECO:0000313" key="7">
    <source>
        <dbReference type="EMBL" id="MFB9624968.1"/>
    </source>
</evidence>
<dbReference type="InterPro" id="IPR016461">
    <property type="entry name" value="COMT-like"/>
</dbReference>
<dbReference type="CDD" id="cd02440">
    <property type="entry name" value="AdoMet_MTases"/>
    <property type="match status" value="1"/>
</dbReference>
<proteinExistence type="predicted"/>
<dbReference type="RefSeq" id="WP_344986209.1">
    <property type="nucleotide sequence ID" value="NZ_BAAAXV010000001.1"/>
</dbReference>
<evidence type="ECO:0000256" key="4">
    <source>
        <dbReference type="SAM" id="MobiDB-lite"/>
    </source>
</evidence>
<keyword evidence="3" id="KW-0949">S-adenosyl-L-methionine</keyword>
<comment type="caution">
    <text evidence="7">The sequence shown here is derived from an EMBL/GenBank/DDBJ whole genome shotgun (WGS) entry which is preliminary data.</text>
</comment>
<sequence>MTPSAPGSVHDILRLGNAFCEAQALLTAVELNLFTVLCDGPAAEPDLARLLGLHGRGLRDFLRLLVALGLLLEDDGRYRNAEVAELHLVEGRPGYVGGALLGAKANLYPLWGELTETLRTGRPRSAADGFAAMLDDPAELRRYTRMMDGALQPLVPGIVKAVDWAAHRSVLDVGGCRGDLVGQLVRSHPGLTGHVFDLPQMEPLFDEHMAELGTAGRVRFHSGDFFADPLPRADVLILGHILHNWSRERREQLVRAAFKAVNPGGVLLVHDRMIDAAHPTVDNLVTSLVMALVTEEGEEYAIGELVELAESAGFASVSRQPLDHNETLVVCRRSGEPGLRAAGRPARNQRRPEGARP</sequence>
<feature type="domain" description="O-methyltransferase dimerisation" evidence="6">
    <location>
        <begin position="15"/>
        <end position="89"/>
    </location>
</feature>
<gene>
    <name evidence="7" type="ORF">ACFFSA_17925</name>
</gene>